<organism evidence="7 8">
    <name type="scientific">Massilia solisilvae</name>
    <dbReference type="NCBI Taxonomy" id="1811225"/>
    <lineage>
        <taxon>Bacteria</taxon>
        <taxon>Pseudomonadati</taxon>
        <taxon>Pseudomonadota</taxon>
        <taxon>Betaproteobacteria</taxon>
        <taxon>Burkholderiales</taxon>
        <taxon>Oxalobacteraceae</taxon>
        <taxon>Telluria group</taxon>
        <taxon>Massilia</taxon>
    </lineage>
</organism>
<comment type="subunit">
    <text evidence="6">Component of the lipopolysaccharide transport and assembly complex. Interacts with LptD.</text>
</comment>
<dbReference type="PROSITE" id="PS51257">
    <property type="entry name" value="PROKAR_LIPOPROTEIN"/>
    <property type="match status" value="1"/>
</dbReference>
<keyword evidence="3 6" id="KW-0564">Palmitate</keyword>
<keyword evidence="4 6" id="KW-0998">Cell outer membrane</keyword>
<dbReference type="EMBL" id="JANUGV010000003">
    <property type="protein sequence ID" value="MCS0609219.1"/>
    <property type="molecule type" value="Genomic_DNA"/>
</dbReference>
<evidence type="ECO:0000313" key="7">
    <source>
        <dbReference type="EMBL" id="MCS0609219.1"/>
    </source>
</evidence>
<comment type="caution">
    <text evidence="7">The sequence shown here is derived from an EMBL/GenBank/DDBJ whole genome shotgun (WGS) entry which is preliminary data.</text>
</comment>
<evidence type="ECO:0000256" key="4">
    <source>
        <dbReference type="ARBA" id="ARBA00023237"/>
    </source>
</evidence>
<evidence type="ECO:0000256" key="6">
    <source>
        <dbReference type="HAMAP-Rule" id="MF_01186"/>
    </source>
</evidence>
<evidence type="ECO:0000256" key="1">
    <source>
        <dbReference type="ARBA" id="ARBA00022729"/>
    </source>
</evidence>
<dbReference type="RefSeq" id="WP_258856881.1">
    <property type="nucleotide sequence ID" value="NZ_JANUGV010000003.1"/>
</dbReference>
<accession>A0ABT2BL24</accession>
<dbReference type="HAMAP" id="MF_01186">
    <property type="entry name" value="LPS_assembly_LptE"/>
    <property type="match status" value="1"/>
</dbReference>
<gene>
    <name evidence="6 7" type="primary">lptE</name>
    <name evidence="7" type="ORF">NX773_13685</name>
</gene>
<evidence type="ECO:0000313" key="8">
    <source>
        <dbReference type="Proteomes" id="UP001205861"/>
    </source>
</evidence>
<sequence>MNAARLPFARFFAALFVVALLAGCGFKLRGSNGTYNMPFHSIYVGFPDTSPLGTELKRNLRAADSVVIADKPEGADAQLVVMSEARGRQILSLNNLGRVREYLLTYTFTFRVTDAKGAQLLGPTEIRLSRNMAFSEQEVLAKEAEANLLYRDMQSDLVQQILRRLAAMKPAAPAATPAPAAS</sequence>
<keyword evidence="2 6" id="KW-0472">Membrane</keyword>
<dbReference type="PANTHER" id="PTHR38098">
    <property type="entry name" value="LPS-ASSEMBLY LIPOPROTEIN LPTE"/>
    <property type="match status" value="1"/>
</dbReference>
<dbReference type="Pfam" id="PF04390">
    <property type="entry name" value="LptE"/>
    <property type="match status" value="1"/>
</dbReference>
<keyword evidence="8" id="KW-1185">Reference proteome</keyword>
<dbReference type="Gene3D" id="3.30.160.150">
    <property type="entry name" value="Lipoprotein like domain"/>
    <property type="match status" value="1"/>
</dbReference>
<comment type="similarity">
    <text evidence="6">Belongs to the LptE lipoprotein family.</text>
</comment>
<dbReference type="Proteomes" id="UP001205861">
    <property type="component" value="Unassembled WGS sequence"/>
</dbReference>
<proteinExistence type="inferred from homology"/>
<keyword evidence="1 6" id="KW-0732">Signal</keyword>
<evidence type="ECO:0000256" key="3">
    <source>
        <dbReference type="ARBA" id="ARBA00023139"/>
    </source>
</evidence>
<protein>
    <recommendedName>
        <fullName evidence="6">LPS-assembly lipoprotein LptE</fullName>
    </recommendedName>
</protein>
<keyword evidence="5 6" id="KW-0449">Lipoprotein</keyword>
<evidence type="ECO:0000256" key="2">
    <source>
        <dbReference type="ARBA" id="ARBA00023136"/>
    </source>
</evidence>
<name>A0ABT2BL24_9BURK</name>
<reference evidence="7 8" key="1">
    <citation type="submission" date="2022-08" db="EMBL/GenBank/DDBJ databases">
        <title>Reclassification of Massilia species as members of the genera Telluria, Duganella, Pseudoduganella, Mokoshia gen. nov. and Zemynaea gen. nov. using orthogonal and non-orthogonal genome-based approaches.</title>
        <authorList>
            <person name="Bowman J.P."/>
        </authorList>
    </citation>
    <scope>NUCLEOTIDE SEQUENCE [LARGE SCALE GENOMIC DNA]</scope>
    <source>
        <strain evidence="7 8">JCM 31607</strain>
    </source>
</reference>
<comment type="function">
    <text evidence="6">Together with LptD, is involved in the assembly of lipopolysaccharide (LPS) at the surface of the outer membrane. Required for the proper assembly of LptD. Binds LPS and may serve as the LPS recognition site at the outer membrane.</text>
</comment>
<dbReference type="PANTHER" id="PTHR38098:SF1">
    <property type="entry name" value="LPS-ASSEMBLY LIPOPROTEIN LPTE"/>
    <property type="match status" value="1"/>
</dbReference>
<dbReference type="InterPro" id="IPR007485">
    <property type="entry name" value="LPS_assembly_LptE"/>
</dbReference>
<evidence type="ECO:0000256" key="5">
    <source>
        <dbReference type="ARBA" id="ARBA00023288"/>
    </source>
</evidence>
<comment type="subcellular location">
    <subcellularLocation>
        <location evidence="6">Cell outer membrane</location>
        <topology evidence="6">Lipid-anchor</topology>
    </subcellularLocation>
</comment>